<feature type="compositionally biased region" description="Low complexity" evidence="9">
    <location>
        <begin position="18"/>
        <end position="28"/>
    </location>
</feature>
<evidence type="ECO:0000313" key="10">
    <source>
        <dbReference type="EMBL" id="KAK5045945.1"/>
    </source>
</evidence>
<comment type="caution">
    <text evidence="10">The sequence shown here is derived from an EMBL/GenBank/DDBJ whole genome shotgun (WGS) entry which is preliminary data.</text>
</comment>
<sequence>MEDKGPPPPLPLPPSPSEPLTSAPAPLLHNSAAHFPSSSQQPALFQSESSTETAAQPKSLAITTSDVSSSNNNTFPPPFNHDDSTTSPSSAISSQAESQATGSTDLLDRKPLQIVENLKTEATHDQRSLSTSQSPEPTSLSGTKRTATGELKRSSVNGLGDVLANSKFTGHARSASTFSNGSYSNGNVLEVSQQLRTKLKYAMIKVQNGWQSRTFDEVESLASQSPRSTVSGFQSFNDSKSLLSPRTVMTRKYQRESSDSDSSDSTIALENRGLVNMMASPQPPSRRALAPPLDIMPGSRRRPTPNAPFHGTHGPQIQTRHLHSSRPNNSQRTPSQNAAMEADAVETLLFMASPNNSGYNPSNRGSQESSSNRANQIFASQTSPLRTQFSQTSMTSPKKVAFSERDLSTAAADKAALIDRMLDDLSDDSDGSLERAFRLADKSKAAAAAHPVSI</sequence>
<reference evidence="10 11" key="1">
    <citation type="submission" date="2023-08" db="EMBL/GenBank/DDBJ databases">
        <title>Black Yeasts Isolated from many extreme environments.</title>
        <authorList>
            <person name="Coleine C."/>
            <person name="Stajich J.E."/>
            <person name="Selbmann L."/>
        </authorList>
    </citation>
    <scope>NUCLEOTIDE SEQUENCE [LARGE SCALE GENOMIC DNA]</scope>
    <source>
        <strain evidence="10 11">CCFEE 5792</strain>
    </source>
</reference>
<feature type="region of interest" description="Disordered" evidence="9">
    <location>
        <begin position="352"/>
        <end position="373"/>
    </location>
</feature>
<dbReference type="InterPro" id="IPR039198">
    <property type="entry name" value="Srl3/Whi5"/>
</dbReference>
<evidence type="ECO:0000256" key="9">
    <source>
        <dbReference type="SAM" id="MobiDB-lite"/>
    </source>
</evidence>
<organism evidence="10 11">
    <name type="scientific">Exophiala bonariae</name>
    <dbReference type="NCBI Taxonomy" id="1690606"/>
    <lineage>
        <taxon>Eukaryota</taxon>
        <taxon>Fungi</taxon>
        <taxon>Dikarya</taxon>
        <taxon>Ascomycota</taxon>
        <taxon>Pezizomycotina</taxon>
        <taxon>Eurotiomycetes</taxon>
        <taxon>Chaetothyriomycetidae</taxon>
        <taxon>Chaetothyriales</taxon>
        <taxon>Herpotrichiellaceae</taxon>
        <taxon>Exophiala</taxon>
    </lineage>
</organism>
<keyword evidence="6" id="KW-0805">Transcription regulation</keyword>
<dbReference type="GO" id="GO:0003712">
    <property type="term" value="F:transcription coregulator activity"/>
    <property type="evidence" value="ECO:0007669"/>
    <property type="project" value="TreeGrafter"/>
</dbReference>
<evidence type="ECO:0000313" key="11">
    <source>
        <dbReference type="Proteomes" id="UP001358417"/>
    </source>
</evidence>
<dbReference type="AlphaFoldDB" id="A0AAV9MWX3"/>
<gene>
    <name evidence="10" type="ORF">LTR84_008731</name>
</gene>
<dbReference type="Pfam" id="PF08528">
    <property type="entry name" value="Whi5"/>
    <property type="match status" value="1"/>
</dbReference>
<keyword evidence="8" id="KW-0539">Nucleus</keyword>
<evidence type="ECO:0000256" key="3">
    <source>
        <dbReference type="ARBA" id="ARBA00006922"/>
    </source>
</evidence>
<feature type="compositionally biased region" description="Polar residues" evidence="9">
    <location>
        <begin position="353"/>
        <end position="373"/>
    </location>
</feature>
<feature type="region of interest" description="Disordered" evidence="9">
    <location>
        <begin position="247"/>
        <end position="266"/>
    </location>
</feature>
<feature type="region of interest" description="Disordered" evidence="9">
    <location>
        <begin position="1"/>
        <end position="154"/>
    </location>
</feature>
<evidence type="ECO:0000256" key="5">
    <source>
        <dbReference type="ARBA" id="ARBA00022491"/>
    </source>
</evidence>
<keyword evidence="7" id="KW-0804">Transcription</keyword>
<keyword evidence="11" id="KW-1185">Reference proteome</keyword>
<dbReference type="InterPro" id="IPR013734">
    <property type="entry name" value="TF_Nrm1/Whi5"/>
</dbReference>
<dbReference type="Proteomes" id="UP001358417">
    <property type="component" value="Unassembled WGS sequence"/>
</dbReference>
<dbReference type="PANTHER" id="PTHR28246:SF1">
    <property type="entry name" value="G1-SPECIFIC TRANSCRIPTIONAL REPRESSOR WHI5-RELATED"/>
    <property type="match status" value="1"/>
</dbReference>
<evidence type="ECO:0000256" key="4">
    <source>
        <dbReference type="ARBA" id="ARBA00022490"/>
    </source>
</evidence>
<feature type="compositionally biased region" description="Pro residues" evidence="9">
    <location>
        <begin position="1"/>
        <end position="17"/>
    </location>
</feature>
<keyword evidence="5" id="KW-0678">Repressor</keyword>
<feature type="compositionally biased region" description="Polar residues" evidence="9">
    <location>
        <begin position="315"/>
        <end position="338"/>
    </location>
</feature>
<evidence type="ECO:0000256" key="2">
    <source>
        <dbReference type="ARBA" id="ARBA00004496"/>
    </source>
</evidence>
<dbReference type="GO" id="GO:0000082">
    <property type="term" value="P:G1/S transition of mitotic cell cycle"/>
    <property type="evidence" value="ECO:0007669"/>
    <property type="project" value="InterPro"/>
</dbReference>
<accession>A0AAV9MWX3</accession>
<dbReference type="PANTHER" id="PTHR28246">
    <property type="entry name" value="G1-SPECIFIC TRANSCRIPTIONAL REPRESSOR WHI5-RELATED"/>
    <property type="match status" value="1"/>
</dbReference>
<feature type="compositionally biased region" description="Basic and acidic residues" evidence="9">
    <location>
        <begin position="118"/>
        <end position="127"/>
    </location>
</feature>
<proteinExistence type="inferred from homology"/>
<feature type="compositionally biased region" description="Polar residues" evidence="9">
    <location>
        <begin position="128"/>
        <end position="146"/>
    </location>
</feature>
<dbReference type="GO" id="GO:0033309">
    <property type="term" value="C:SBF transcription complex"/>
    <property type="evidence" value="ECO:0007669"/>
    <property type="project" value="TreeGrafter"/>
</dbReference>
<evidence type="ECO:0000256" key="8">
    <source>
        <dbReference type="ARBA" id="ARBA00023242"/>
    </source>
</evidence>
<evidence type="ECO:0000256" key="6">
    <source>
        <dbReference type="ARBA" id="ARBA00023015"/>
    </source>
</evidence>
<dbReference type="RefSeq" id="XP_064701550.1">
    <property type="nucleotide sequence ID" value="XM_064852276.1"/>
</dbReference>
<name>A0AAV9MWX3_9EURO</name>
<comment type="subcellular location">
    <subcellularLocation>
        <location evidence="2">Cytoplasm</location>
    </subcellularLocation>
    <subcellularLocation>
        <location evidence="1">Nucleus</location>
    </subcellularLocation>
</comment>
<dbReference type="EMBL" id="JAVRRD010000033">
    <property type="protein sequence ID" value="KAK5045945.1"/>
    <property type="molecule type" value="Genomic_DNA"/>
</dbReference>
<feature type="compositionally biased region" description="Polar residues" evidence="9">
    <location>
        <begin position="36"/>
        <end position="67"/>
    </location>
</feature>
<feature type="region of interest" description="Disordered" evidence="9">
    <location>
        <begin position="277"/>
        <end position="338"/>
    </location>
</feature>
<feature type="compositionally biased region" description="Low complexity" evidence="9">
    <location>
        <begin position="85"/>
        <end position="101"/>
    </location>
</feature>
<dbReference type="GO" id="GO:0005737">
    <property type="term" value="C:cytoplasm"/>
    <property type="evidence" value="ECO:0007669"/>
    <property type="project" value="UniProtKB-SubCell"/>
</dbReference>
<evidence type="ECO:0000256" key="1">
    <source>
        <dbReference type="ARBA" id="ARBA00004123"/>
    </source>
</evidence>
<evidence type="ECO:0000256" key="7">
    <source>
        <dbReference type="ARBA" id="ARBA00023163"/>
    </source>
</evidence>
<dbReference type="GeneID" id="89976894"/>
<keyword evidence="4" id="KW-0963">Cytoplasm</keyword>
<protein>
    <submittedName>
        <fullName evidence="10">Uncharacterized protein</fullName>
    </submittedName>
</protein>
<comment type="similarity">
    <text evidence="3">Belongs to the WHI5/NRM1 family.</text>
</comment>